<dbReference type="InterPro" id="IPR005122">
    <property type="entry name" value="Uracil-DNA_glycosylase-like"/>
</dbReference>
<keyword evidence="7 10" id="KW-0227">DNA damage</keyword>
<dbReference type="PROSITE" id="PS00130">
    <property type="entry name" value="U_DNA_GLYCOSYLASE"/>
    <property type="match status" value="1"/>
</dbReference>
<dbReference type="SUPFAM" id="SSF52141">
    <property type="entry name" value="Uracil-DNA glycosylase-like"/>
    <property type="match status" value="1"/>
</dbReference>
<dbReference type="PANTHER" id="PTHR11264">
    <property type="entry name" value="URACIL-DNA GLYCOSYLASE"/>
    <property type="match status" value="1"/>
</dbReference>
<keyword evidence="14" id="KW-0326">Glycosidase</keyword>
<dbReference type="NCBIfam" id="NF003589">
    <property type="entry name" value="PRK05254.1-2"/>
    <property type="match status" value="1"/>
</dbReference>
<keyword evidence="8 10" id="KW-0378">Hydrolase</keyword>
<evidence type="ECO:0000256" key="10">
    <source>
        <dbReference type="HAMAP-Rule" id="MF_00148"/>
    </source>
</evidence>
<dbReference type="GO" id="GO:0004844">
    <property type="term" value="F:uracil DNA N-glycosylase activity"/>
    <property type="evidence" value="ECO:0007669"/>
    <property type="project" value="UniProtKB-UniRule"/>
</dbReference>
<reference evidence="14" key="2">
    <citation type="journal article" date="2021" name="PeerJ">
        <title>Extensive microbial diversity within the chicken gut microbiome revealed by metagenomics and culture.</title>
        <authorList>
            <person name="Gilroy R."/>
            <person name="Ravi A."/>
            <person name="Getino M."/>
            <person name="Pursley I."/>
            <person name="Horton D.L."/>
            <person name="Alikhan N.F."/>
            <person name="Baker D."/>
            <person name="Gharbi K."/>
            <person name="Hall N."/>
            <person name="Watson M."/>
            <person name="Adriaenssens E.M."/>
            <person name="Foster-Nyarko E."/>
            <person name="Jarju S."/>
            <person name="Secka A."/>
            <person name="Antonio M."/>
            <person name="Oren A."/>
            <person name="Chaudhuri R.R."/>
            <person name="La Ragione R."/>
            <person name="Hildebrand F."/>
            <person name="Pallen M.J."/>
        </authorList>
    </citation>
    <scope>NUCLEOTIDE SEQUENCE</scope>
    <source>
        <strain evidence="14">G3-3990</strain>
    </source>
</reference>
<sequence length="220" mass="25019">MNVQIEQSWKEVLSNEFDKNYFIHLTQFIRQEYSTKTIYPPGRLIFNAFNSCPFQQVKVVIIGQDPYHGPHQANGLCFSVNDGIETPPSLINIYKEIQQEFGTPVPPSGNLQRWANQGVLLLNATLTVEAHKPGSHQNMGWEQFTDAVISALSQQRENIVFILWGSYAQKKGAHIDKSKHLVLTSAHPSPLSAYRGFFGNNHFRLANQYLEQHGITPINW</sequence>
<keyword evidence="9 10" id="KW-0234">DNA repair</keyword>
<dbReference type="FunFam" id="3.40.470.10:FF:000001">
    <property type="entry name" value="Uracil-DNA glycosylase"/>
    <property type="match status" value="1"/>
</dbReference>
<evidence type="ECO:0000313" key="15">
    <source>
        <dbReference type="Proteomes" id="UP000823641"/>
    </source>
</evidence>
<name>A0A9D9N553_9BACT</name>
<feature type="active site" description="Proton acceptor" evidence="10 11">
    <location>
        <position position="65"/>
    </location>
</feature>
<dbReference type="InterPro" id="IPR002043">
    <property type="entry name" value="UDG_fam1"/>
</dbReference>
<dbReference type="GO" id="GO:0005737">
    <property type="term" value="C:cytoplasm"/>
    <property type="evidence" value="ECO:0007669"/>
    <property type="project" value="UniProtKB-SubCell"/>
</dbReference>
<dbReference type="EC" id="3.2.2.27" evidence="4 10"/>
<dbReference type="CDD" id="cd10027">
    <property type="entry name" value="UDG-F1-like"/>
    <property type="match status" value="1"/>
</dbReference>
<dbReference type="Proteomes" id="UP000823641">
    <property type="component" value="Unassembled WGS sequence"/>
</dbReference>
<dbReference type="NCBIfam" id="NF003591">
    <property type="entry name" value="PRK05254.1-4"/>
    <property type="match status" value="1"/>
</dbReference>
<dbReference type="PANTHER" id="PTHR11264:SF0">
    <property type="entry name" value="URACIL-DNA GLYCOSYLASE"/>
    <property type="match status" value="1"/>
</dbReference>
<protein>
    <recommendedName>
        <fullName evidence="5 10">Uracil-DNA glycosylase</fullName>
        <shortName evidence="10">UDG</shortName>
        <ecNumber evidence="4 10">3.2.2.27</ecNumber>
    </recommendedName>
</protein>
<comment type="function">
    <text evidence="2 10 12">Excises uracil residues from the DNA which can arise as a result of misincorporation of dUMP residues by DNA polymerase or due to deamination of cytosine.</text>
</comment>
<dbReference type="InterPro" id="IPR018085">
    <property type="entry name" value="Ura-DNA_Glyclase_AS"/>
</dbReference>
<evidence type="ECO:0000256" key="4">
    <source>
        <dbReference type="ARBA" id="ARBA00012030"/>
    </source>
</evidence>
<gene>
    <name evidence="10 14" type="primary">ung</name>
    <name evidence="14" type="ORF">IAA73_09625</name>
</gene>
<evidence type="ECO:0000256" key="6">
    <source>
        <dbReference type="ARBA" id="ARBA00022490"/>
    </source>
</evidence>
<comment type="subcellular location">
    <subcellularLocation>
        <location evidence="10">Cytoplasm</location>
    </subcellularLocation>
</comment>
<dbReference type="NCBIfam" id="NF003588">
    <property type="entry name" value="PRK05254.1-1"/>
    <property type="match status" value="1"/>
</dbReference>
<keyword evidence="6 10" id="KW-0963">Cytoplasm</keyword>
<comment type="caution">
    <text evidence="14">The sequence shown here is derived from an EMBL/GenBank/DDBJ whole genome shotgun (WGS) entry which is preliminary data.</text>
</comment>
<dbReference type="AlphaFoldDB" id="A0A9D9N553"/>
<dbReference type="GO" id="GO:0097510">
    <property type="term" value="P:base-excision repair, AP site formation via deaminated base removal"/>
    <property type="evidence" value="ECO:0007669"/>
    <property type="project" value="TreeGrafter"/>
</dbReference>
<evidence type="ECO:0000256" key="3">
    <source>
        <dbReference type="ARBA" id="ARBA00008184"/>
    </source>
</evidence>
<dbReference type="EMBL" id="JADIMG010000091">
    <property type="protein sequence ID" value="MBO8460578.1"/>
    <property type="molecule type" value="Genomic_DNA"/>
</dbReference>
<evidence type="ECO:0000256" key="9">
    <source>
        <dbReference type="ARBA" id="ARBA00023204"/>
    </source>
</evidence>
<evidence type="ECO:0000256" key="8">
    <source>
        <dbReference type="ARBA" id="ARBA00022801"/>
    </source>
</evidence>
<evidence type="ECO:0000256" key="12">
    <source>
        <dbReference type="RuleBase" id="RU003780"/>
    </source>
</evidence>
<comment type="similarity">
    <text evidence="3 10 12">Belongs to the uracil-DNA glycosylase (UDG) superfamily. UNG family.</text>
</comment>
<proteinExistence type="inferred from homology"/>
<comment type="catalytic activity">
    <reaction evidence="1 10 12">
        <text>Hydrolyzes single-stranded DNA or mismatched double-stranded DNA and polynucleotides, releasing free uracil.</text>
        <dbReference type="EC" id="3.2.2.27"/>
    </reaction>
</comment>
<evidence type="ECO:0000256" key="5">
    <source>
        <dbReference type="ARBA" id="ARBA00018429"/>
    </source>
</evidence>
<dbReference type="Pfam" id="PF03167">
    <property type="entry name" value="UDG"/>
    <property type="match status" value="1"/>
</dbReference>
<dbReference type="HAMAP" id="MF_00148">
    <property type="entry name" value="UDG"/>
    <property type="match status" value="1"/>
</dbReference>
<evidence type="ECO:0000259" key="13">
    <source>
        <dbReference type="SMART" id="SM00986"/>
    </source>
</evidence>
<organism evidence="14 15">
    <name type="scientific">Candidatus Gallipaludibacter merdavium</name>
    <dbReference type="NCBI Taxonomy" id="2840839"/>
    <lineage>
        <taxon>Bacteria</taxon>
        <taxon>Pseudomonadati</taxon>
        <taxon>Bacteroidota</taxon>
        <taxon>Bacteroidia</taxon>
        <taxon>Bacteroidales</taxon>
        <taxon>Candidatus Gallipaludibacter</taxon>
    </lineage>
</organism>
<dbReference type="NCBIfam" id="TIGR00628">
    <property type="entry name" value="ung"/>
    <property type="match status" value="1"/>
</dbReference>
<evidence type="ECO:0000256" key="11">
    <source>
        <dbReference type="PROSITE-ProRule" id="PRU10072"/>
    </source>
</evidence>
<feature type="domain" description="Uracil-DNA glycosylase-like" evidence="13">
    <location>
        <begin position="50"/>
        <end position="210"/>
    </location>
</feature>
<dbReference type="SMART" id="SM00987">
    <property type="entry name" value="UreE_C"/>
    <property type="match status" value="1"/>
</dbReference>
<dbReference type="NCBIfam" id="NF003592">
    <property type="entry name" value="PRK05254.1-5"/>
    <property type="match status" value="1"/>
</dbReference>
<accession>A0A9D9N553</accession>
<evidence type="ECO:0000256" key="7">
    <source>
        <dbReference type="ARBA" id="ARBA00022763"/>
    </source>
</evidence>
<dbReference type="InterPro" id="IPR036895">
    <property type="entry name" value="Uracil-DNA_glycosylase-like_sf"/>
</dbReference>
<evidence type="ECO:0000256" key="2">
    <source>
        <dbReference type="ARBA" id="ARBA00002631"/>
    </source>
</evidence>
<dbReference type="Gene3D" id="3.40.470.10">
    <property type="entry name" value="Uracil-DNA glycosylase-like domain"/>
    <property type="match status" value="1"/>
</dbReference>
<dbReference type="SMART" id="SM00986">
    <property type="entry name" value="UDG"/>
    <property type="match status" value="1"/>
</dbReference>
<evidence type="ECO:0000313" key="14">
    <source>
        <dbReference type="EMBL" id="MBO8460578.1"/>
    </source>
</evidence>
<reference evidence="14" key="1">
    <citation type="submission" date="2020-10" db="EMBL/GenBank/DDBJ databases">
        <authorList>
            <person name="Gilroy R."/>
        </authorList>
    </citation>
    <scope>NUCLEOTIDE SEQUENCE</scope>
    <source>
        <strain evidence="14">G3-3990</strain>
    </source>
</reference>
<evidence type="ECO:0000256" key="1">
    <source>
        <dbReference type="ARBA" id="ARBA00001400"/>
    </source>
</evidence>